<protein>
    <recommendedName>
        <fullName evidence="1">Subtelomeric hrmA-associated cluster protein AFUB-079030/YDR124W-like helical bundle domain-containing protein</fullName>
    </recommendedName>
</protein>
<dbReference type="EMBL" id="JAPVEA010000007">
    <property type="protein sequence ID" value="KAJ5444840.1"/>
    <property type="molecule type" value="Genomic_DNA"/>
</dbReference>
<proteinExistence type="predicted"/>
<evidence type="ECO:0000313" key="3">
    <source>
        <dbReference type="Proteomes" id="UP001213681"/>
    </source>
</evidence>
<feature type="domain" description="Subtelomeric hrmA-associated cluster protein AFUB-079030/YDR124W-like helical bundle" evidence="1">
    <location>
        <begin position="153"/>
        <end position="286"/>
    </location>
</feature>
<reference evidence="2" key="1">
    <citation type="submission" date="2022-12" db="EMBL/GenBank/DDBJ databases">
        <authorList>
            <person name="Petersen C."/>
        </authorList>
    </citation>
    <scope>NUCLEOTIDE SEQUENCE</scope>
    <source>
        <strain evidence="2">IBT 16125</strain>
    </source>
</reference>
<name>A0AAD6C3K6_9EURO</name>
<accession>A0AAD6C3K6</accession>
<keyword evidence="3" id="KW-1185">Reference proteome</keyword>
<sequence>MQTPAWQDQRAHFHHALIYIDEEGKLHVEGSPSISNHYESIFSSRVIVAFLKAVAGSFGRDPPHLPPETPMVQKMAYGGSTADQLGFRSLSNQIHYGTSYQEAGRSLEIPITSRFSGQPVSWPTQLFSEQAITMGGLRQNKRGSDLQTVISLRDTYFLRRYYAKVFENLQQTNCRLIAKFYVKLVEPRKQILYPYNGRKTVAGITYEMTPNETKPPWWPSGVRHREPDHLHKAERIRLLVHILCELHSSHRVTARKLKAAEQPVREQIFPIERVQLLDELYYVREMEEKLLTSETGEPRVCISSRNLPDFEITTAQDQARRYLLVNGNQEPEGTHILLGSTEGSNTLALSQDLYAMANNPTQCVNGDIAVNTVFDTTSPPILPSSNKRNHTYLETGDFPTMSAMPFACYSSPHGASCLTARPFVEPSGSLL</sequence>
<dbReference type="Pfam" id="PF11001">
    <property type="entry name" value="AFUB_07903_YDR124W_hel"/>
    <property type="match status" value="1"/>
</dbReference>
<dbReference type="InterPro" id="IPR047092">
    <property type="entry name" value="AFUB_07903/YDR124W-like_hel"/>
</dbReference>
<reference evidence="2" key="2">
    <citation type="journal article" date="2023" name="IMA Fungus">
        <title>Comparative genomic study of the Penicillium genus elucidates a diverse pangenome and 15 lateral gene transfer events.</title>
        <authorList>
            <person name="Petersen C."/>
            <person name="Sorensen T."/>
            <person name="Nielsen M.R."/>
            <person name="Sondergaard T.E."/>
            <person name="Sorensen J.L."/>
            <person name="Fitzpatrick D.A."/>
            <person name="Frisvad J.C."/>
            <person name="Nielsen K.L."/>
        </authorList>
    </citation>
    <scope>NUCLEOTIDE SEQUENCE</scope>
    <source>
        <strain evidence="2">IBT 16125</strain>
    </source>
</reference>
<dbReference type="PANTHER" id="PTHR36102">
    <property type="entry name" value="CHROMOSOME 10, WHOLE GENOME SHOTGUN SEQUENCE"/>
    <property type="match status" value="1"/>
</dbReference>
<dbReference type="RefSeq" id="XP_056764920.1">
    <property type="nucleotide sequence ID" value="XM_056912094.1"/>
</dbReference>
<organism evidence="2 3">
    <name type="scientific">Penicillium daleae</name>
    <dbReference type="NCBI Taxonomy" id="63821"/>
    <lineage>
        <taxon>Eukaryota</taxon>
        <taxon>Fungi</taxon>
        <taxon>Dikarya</taxon>
        <taxon>Ascomycota</taxon>
        <taxon>Pezizomycotina</taxon>
        <taxon>Eurotiomycetes</taxon>
        <taxon>Eurotiomycetidae</taxon>
        <taxon>Eurotiales</taxon>
        <taxon>Aspergillaceae</taxon>
        <taxon>Penicillium</taxon>
    </lineage>
</organism>
<gene>
    <name evidence="2" type="ORF">N7458_008712</name>
</gene>
<evidence type="ECO:0000259" key="1">
    <source>
        <dbReference type="Pfam" id="PF11001"/>
    </source>
</evidence>
<dbReference type="InterPro" id="IPR021264">
    <property type="entry name" value="AFUB_079030/YDR124W-like"/>
</dbReference>
<dbReference type="Proteomes" id="UP001213681">
    <property type="component" value="Unassembled WGS sequence"/>
</dbReference>
<dbReference type="PANTHER" id="PTHR36102:SF1">
    <property type="entry name" value="YDR124W-LIKE HELICAL BUNDLE DOMAIN-CONTAINING PROTEIN"/>
    <property type="match status" value="1"/>
</dbReference>
<comment type="caution">
    <text evidence="2">The sequence shown here is derived from an EMBL/GenBank/DDBJ whole genome shotgun (WGS) entry which is preliminary data.</text>
</comment>
<evidence type="ECO:0000313" key="2">
    <source>
        <dbReference type="EMBL" id="KAJ5444840.1"/>
    </source>
</evidence>
<dbReference type="AlphaFoldDB" id="A0AAD6C3K6"/>
<dbReference type="GeneID" id="81602337"/>